<dbReference type="Pfam" id="PF01381">
    <property type="entry name" value="HTH_3"/>
    <property type="match status" value="1"/>
</dbReference>
<name>A0A6C0BYH1_9ZZZZ</name>
<protein>
    <recommendedName>
        <fullName evidence="3">HTH cro/C1-type domain-containing protein</fullName>
    </recommendedName>
</protein>
<dbReference type="GO" id="GO:0003677">
    <property type="term" value="F:DNA binding"/>
    <property type="evidence" value="ECO:0007669"/>
    <property type="project" value="UniProtKB-KW"/>
</dbReference>
<dbReference type="PROSITE" id="PS50943">
    <property type="entry name" value="HTH_CROC1"/>
    <property type="match status" value="1"/>
</dbReference>
<feature type="domain" description="HTH cro/C1-type" evidence="3">
    <location>
        <begin position="64"/>
        <end position="118"/>
    </location>
</feature>
<dbReference type="InterPro" id="IPR010982">
    <property type="entry name" value="Lambda_DNA-bd_dom_sf"/>
</dbReference>
<organism evidence="4">
    <name type="scientific">viral metagenome</name>
    <dbReference type="NCBI Taxonomy" id="1070528"/>
    <lineage>
        <taxon>unclassified sequences</taxon>
        <taxon>metagenomes</taxon>
        <taxon>organismal metagenomes</taxon>
    </lineage>
</organism>
<feature type="compositionally biased region" description="Basic and acidic residues" evidence="2">
    <location>
        <begin position="27"/>
        <end position="50"/>
    </location>
</feature>
<dbReference type="InterPro" id="IPR001387">
    <property type="entry name" value="Cro/C1-type_HTH"/>
</dbReference>
<reference evidence="4" key="1">
    <citation type="journal article" date="2020" name="Nature">
        <title>Giant virus diversity and host interactions through global metagenomics.</title>
        <authorList>
            <person name="Schulz F."/>
            <person name="Roux S."/>
            <person name="Paez-Espino D."/>
            <person name="Jungbluth S."/>
            <person name="Walsh D.A."/>
            <person name="Denef V.J."/>
            <person name="McMahon K.D."/>
            <person name="Konstantinidis K.T."/>
            <person name="Eloe-Fadrosh E.A."/>
            <person name="Kyrpides N.C."/>
            <person name="Woyke T."/>
        </authorList>
    </citation>
    <scope>NUCLEOTIDE SEQUENCE</scope>
    <source>
        <strain evidence="4">GVMAG-M-3300020169-51</strain>
    </source>
</reference>
<feature type="region of interest" description="Disordered" evidence="2">
    <location>
        <begin position="22"/>
        <end position="50"/>
    </location>
</feature>
<evidence type="ECO:0000259" key="3">
    <source>
        <dbReference type="PROSITE" id="PS50943"/>
    </source>
</evidence>
<dbReference type="SUPFAM" id="SSF47413">
    <property type="entry name" value="lambda repressor-like DNA-binding domains"/>
    <property type="match status" value="1"/>
</dbReference>
<evidence type="ECO:0000313" key="4">
    <source>
        <dbReference type="EMBL" id="QHS97226.1"/>
    </source>
</evidence>
<proteinExistence type="predicted"/>
<sequence>MDHQNWKPVIINGGKVTLKKSKLLKKQTQEKQKYKETSSKNKKLDESTEAGKIERVPKEIARQIIDARVVKKWKQKDLASRMSIPVKMISDIETCKARYNKNFIQKIARKLGIKLEKKDKNDGKKKK</sequence>
<evidence type="ECO:0000256" key="2">
    <source>
        <dbReference type="SAM" id="MobiDB-lite"/>
    </source>
</evidence>
<dbReference type="AlphaFoldDB" id="A0A6C0BYH1"/>
<dbReference type="PANTHER" id="PTHR10245">
    <property type="entry name" value="ENDOTHELIAL DIFFERENTIATION-RELATED FACTOR 1 MULTIPROTEIN BRIDGING FACTOR 1"/>
    <property type="match status" value="1"/>
</dbReference>
<keyword evidence="1" id="KW-0238">DNA-binding</keyword>
<dbReference type="PANTHER" id="PTHR10245:SF15">
    <property type="entry name" value="ENDOTHELIAL DIFFERENTIATION-RELATED FACTOR 1"/>
    <property type="match status" value="1"/>
</dbReference>
<dbReference type="Gene3D" id="1.10.260.40">
    <property type="entry name" value="lambda repressor-like DNA-binding domains"/>
    <property type="match status" value="1"/>
</dbReference>
<evidence type="ECO:0000256" key="1">
    <source>
        <dbReference type="ARBA" id="ARBA00023125"/>
    </source>
</evidence>
<dbReference type="EMBL" id="MN739291">
    <property type="protein sequence ID" value="QHS97226.1"/>
    <property type="molecule type" value="Genomic_DNA"/>
</dbReference>
<dbReference type="SMART" id="SM00530">
    <property type="entry name" value="HTH_XRE"/>
    <property type="match status" value="1"/>
</dbReference>
<accession>A0A6C0BYH1</accession>
<dbReference type="GO" id="GO:0005634">
    <property type="term" value="C:nucleus"/>
    <property type="evidence" value="ECO:0007669"/>
    <property type="project" value="TreeGrafter"/>
</dbReference>
<dbReference type="CDD" id="cd00093">
    <property type="entry name" value="HTH_XRE"/>
    <property type="match status" value="1"/>
</dbReference>